<evidence type="ECO:0000313" key="2">
    <source>
        <dbReference type="Proteomes" id="UP001500665"/>
    </source>
</evidence>
<dbReference type="PANTHER" id="PTHR38567:SF1">
    <property type="entry name" value="DUF4291 DOMAIN-CONTAINING PROTEIN"/>
    <property type="match status" value="1"/>
</dbReference>
<name>A0ABN1Q4P7_9ACTN</name>
<protein>
    <submittedName>
        <fullName evidence="1">DUF4291 domain-containing protein</fullName>
    </submittedName>
</protein>
<proteinExistence type="predicted"/>
<keyword evidence="2" id="KW-1185">Reference proteome</keyword>
<dbReference type="PANTHER" id="PTHR38567">
    <property type="entry name" value="DUF4291 DOMAIN-CONTAINING PROTEIN"/>
    <property type="match status" value="1"/>
</dbReference>
<dbReference type="InterPro" id="IPR025633">
    <property type="entry name" value="DUF4291"/>
</dbReference>
<reference evidence="1 2" key="1">
    <citation type="journal article" date="2019" name="Int. J. Syst. Evol. Microbiol.">
        <title>The Global Catalogue of Microorganisms (GCM) 10K type strain sequencing project: providing services to taxonomists for standard genome sequencing and annotation.</title>
        <authorList>
            <consortium name="The Broad Institute Genomics Platform"/>
            <consortium name="The Broad Institute Genome Sequencing Center for Infectious Disease"/>
            <person name="Wu L."/>
            <person name="Ma J."/>
        </authorList>
    </citation>
    <scope>NUCLEOTIDE SEQUENCE [LARGE SCALE GENOMIC DNA]</scope>
    <source>
        <strain evidence="1 2">JCM 10696</strain>
    </source>
</reference>
<gene>
    <name evidence="1" type="ORF">GCM10009550_04430</name>
</gene>
<dbReference type="EMBL" id="BAAAHH010000001">
    <property type="protein sequence ID" value="GAA0937566.1"/>
    <property type="molecule type" value="Genomic_DNA"/>
</dbReference>
<dbReference type="Proteomes" id="UP001500665">
    <property type="component" value="Unassembled WGS sequence"/>
</dbReference>
<organism evidence="1 2">
    <name type="scientific">Actinocorallia libanotica</name>
    <dbReference type="NCBI Taxonomy" id="46162"/>
    <lineage>
        <taxon>Bacteria</taxon>
        <taxon>Bacillati</taxon>
        <taxon>Actinomycetota</taxon>
        <taxon>Actinomycetes</taxon>
        <taxon>Streptosporangiales</taxon>
        <taxon>Thermomonosporaceae</taxon>
        <taxon>Actinocorallia</taxon>
    </lineage>
</organism>
<accession>A0ABN1Q4P7</accession>
<sequence>MFGKGAVRERAGMEIFEIRADYDRDGIVVYQAYGRAIGEPAVAAGRFVPPFSRDRMTWIKPSFLWLMGRSGWARKPGQEMVLAVRITREGWEKALREAVLTSPDRRVYADGSVWRERMRTAPVRVQWDPERTLKGAHLDARSIQVGLGRRIIDEYADDWTVDITDLTPTVRKIHDLLRQGRADKARALLPPERVYPVPEELRRSLGMRV</sequence>
<dbReference type="Pfam" id="PF14124">
    <property type="entry name" value="DUF4291"/>
    <property type="match status" value="1"/>
</dbReference>
<evidence type="ECO:0000313" key="1">
    <source>
        <dbReference type="EMBL" id="GAA0937566.1"/>
    </source>
</evidence>
<comment type="caution">
    <text evidence="1">The sequence shown here is derived from an EMBL/GenBank/DDBJ whole genome shotgun (WGS) entry which is preliminary data.</text>
</comment>